<dbReference type="GO" id="GO:0006418">
    <property type="term" value="P:tRNA aminoacylation for protein translation"/>
    <property type="evidence" value="ECO:0007669"/>
    <property type="project" value="InterPro"/>
</dbReference>
<evidence type="ECO:0000256" key="1">
    <source>
        <dbReference type="ARBA" id="ARBA00022598"/>
    </source>
</evidence>
<dbReference type="Gene3D" id="1.20.120.1910">
    <property type="entry name" value="Cysteine-tRNA ligase, C-terminal anti-codon recognition domain"/>
    <property type="match status" value="1"/>
</dbReference>
<dbReference type="Pfam" id="PF23493">
    <property type="entry name" value="CysS_C"/>
    <property type="match status" value="1"/>
</dbReference>
<evidence type="ECO:0000256" key="3">
    <source>
        <dbReference type="ARBA" id="ARBA00022840"/>
    </source>
</evidence>
<evidence type="ECO:0000259" key="4">
    <source>
        <dbReference type="Pfam" id="PF23493"/>
    </source>
</evidence>
<protein>
    <submittedName>
        <fullName evidence="5">Cysteinyl-tRNA ligase</fullName>
    </submittedName>
</protein>
<dbReference type="GO" id="GO:0005524">
    <property type="term" value="F:ATP binding"/>
    <property type="evidence" value="ECO:0007669"/>
    <property type="project" value="UniProtKB-KW"/>
</dbReference>
<keyword evidence="2" id="KW-0547">Nucleotide-binding</keyword>
<keyword evidence="6" id="KW-1185">Reference proteome</keyword>
<gene>
    <name evidence="5" type="ORF">BBIA_1810</name>
</gene>
<dbReference type="SUPFAM" id="SSF47323">
    <property type="entry name" value="Anticodon-binding domain of a subclass of class I aminoacyl-tRNA synthetases"/>
    <property type="match status" value="1"/>
</dbReference>
<organism evidence="5 6">
    <name type="scientific">Bifidobacterium biavatii DSM 23969</name>
    <dbReference type="NCBI Taxonomy" id="1437608"/>
    <lineage>
        <taxon>Bacteria</taxon>
        <taxon>Bacillati</taxon>
        <taxon>Actinomycetota</taxon>
        <taxon>Actinomycetes</taxon>
        <taxon>Bifidobacteriales</taxon>
        <taxon>Bifidobacteriaceae</taxon>
        <taxon>Bifidobacterium</taxon>
    </lineage>
</organism>
<keyword evidence="3" id="KW-0067">ATP-binding</keyword>
<evidence type="ECO:0000313" key="6">
    <source>
        <dbReference type="Proteomes" id="UP000029108"/>
    </source>
</evidence>
<dbReference type="Proteomes" id="UP000029108">
    <property type="component" value="Unassembled WGS sequence"/>
</dbReference>
<feature type="domain" description="Cysteinyl-tRNA ligase anticodon binding" evidence="4">
    <location>
        <begin position="4"/>
        <end position="48"/>
    </location>
</feature>
<name>A0A086ZTN9_9BIFI</name>
<keyword evidence="1 5" id="KW-0436">Ligase</keyword>
<comment type="caution">
    <text evidence="5">The sequence shown here is derived from an EMBL/GenBank/DDBJ whole genome shotgun (WGS) entry which is preliminary data.</text>
</comment>
<proteinExistence type="predicted"/>
<dbReference type="InterPro" id="IPR009080">
    <property type="entry name" value="tRNAsynth_Ia_anticodon-bd"/>
</dbReference>
<dbReference type="eggNOG" id="COG0215">
    <property type="taxonomic scope" value="Bacteria"/>
</dbReference>
<dbReference type="InterPro" id="IPR056411">
    <property type="entry name" value="CysS_C"/>
</dbReference>
<accession>A0A086ZTN9</accession>
<evidence type="ECO:0000256" key="2">
    <source>
        <dbReference type="ARBA" id="ARBA00022741"/>
    </source>
</evidence>
<dbReference type="AlphaFoldDB" id="A0A086ZTN9"/>
<sequence>MLDALVSEQLTARAEARKARDFAKADAIRDALGAAGIAIEDGPQGSTWSLK</sequence>
<dbReference type="GO" id="GO:0004812">
    <property type="term" value="F:aminoacyl-tRNA ligase activity"/>
    <property type="evidence" value="ECO:0007669"/>
    <property type="project" value="InterPro"/>
</dbReference>
<dbReference type="STRING" id="1437608.GCA_000771645_00858"/>
<dbReference type="EMBL" id="JGYN01000019">
    <property type="protein sequence ID" value="KFI49889.1"/>
    <property type="molecule type" value="Genomic_DNA"/>
</dbReference>
<reference evidence="5 6" key="1">
    <citation type="submission" date="2014-03" db="EMBL/GenBank/DDBJ databases">
        <title>Genomics of Bifidobacteria.</title>
        <authorList>
            <person name="Ventura M."/>
            <person name="Milani C."/>
            <person name="Lugli G.A."/>
        </authorList>
    </citation>
    <scope>NUCLEOTIDE SEQUENCE [LARGE SCALE GENOMIC DNA]</scope>
    <source>
        <strain evidence="5 6">DSM 23969</strain>
    </source>
</reference>
<evidence type="ECO:0000313" key="5">
    <source>
        <dbReference type="EMBL" id="KFI49889.1"/>
    </source>
</evidence>